<dbReference type="InterPro" id="IPR036465">
    <property type="entry name" value="vWFA_dom_sf"/>
</dbReference>
<name>A0A1E7WKA7_9BURK</name>
<dbReference type="AlphaFoldDB" id="A0A1E7WKA7"/>
<gene>
    <name evidence="2" type="ORF">DUPY_27700</name>
</gene>
<evidence type="ECO:0008006" key="4">
    <source>
        <dbReference type="Google" id="ProtNLM"/>
    </source>
</evidence>
<dbReference type="EMBL" id="LROM01000088">
    <property type="protein sequence ID" value="OEZ99116.1"/>
    <property type="molecule type" value="Genomic_DNA"/>
</dbReference>
<dbReference type="SUPFAM" id="SSF53300">
    <property type="entry name" value="vWA-like"/>
    <property type="match status" value="1"/>
</dbReference>
<sequence length="600" mass="66485">MTGAVTDDALLQRWRDAWPAALAAWSKYTRLRDARLCHTTMAAAKEGLQGSFAMIRLLDQSVVVNLQGVRELGLQDYAVEILAHEIGHHVLAPASAADQFRLLARLRRALPTLEAHAPMVANLYTDLYINDRLQRQAGLRIDHIYRILEQARTAPASSRVWTLYTRIYEQLWQLPKGDLGGGAADQAIDTDAWLGARLIRVYARDWMDGAIKFATLLLPYLAEQQQQMEEFYRLADTRDAAAGCDPSGGYQVEEGELETPIHPVQDRRISGLDEAPTDPAPDAQRTPGSGQAREPYEYGEILKAAGITLSDEDIAVRYYRERALPHLVSFPKMPAPLSTELQPEGLEPWQIGDPIEEIDWLATVVQSPRPVPGLTTVQRQYGREAARRPKPTPVDLDLYVDSSGSMPDPRFHTSYLALAGAIVALSALRTGSRVQVTLWSGKSEVIVTPGFVRDEDQVLGVLTGFFGGGTCFPIHRLRQTFAAPRDRPTHILMISDDGISTMFDNDEQGNSGWDVAARALVNGGAGGTMALDLRPDWDGDQQAGWLQKSYDAIKRARSEQGWDIHAIAQAESLVDFARAFSLRHYTNSSAQSHAKHRPRP</sequence>
<comment type="caution">
    <text evidence="2">The sequence shown here is derived from an EMBL/GenBank/DDBJ whole genome shotgun (WGS) entry which is preliminary data.</text>
</comment>
<evidence type="ECO:0000313" key="2">
    <source>
        <dbReference type="EMBL" id="OEZ99116.1"/>
    </source>
</evidence>
<reference evidence="3" key="1">
    <citation type="journal article" date="2016" name="Front. Microbiol.">
        <title>Molecular Keys to the Janthinobacterium and Duganella spp. Interaction with the Plant Pathogen Fusarium graminearum.</title>
        <authorList>
            <person name="Haack F.S."/>
            <person name="Poehlein A."/>
            <person name="Kroger C."/>
            <person name="Voigt C.A."/>
            <person name="Piepenbring M."/>
            <person name="Bode H.B."/>
            <person name="Daniel R."/>
            <person name="Schafer W."/>
            <person name="Streit W.R."/>
        </authorList>
    </citation>
    <scope>NUCLEOTIDE SEQUENCE [LARGE SCALE GENOMIC DNA]</scope>
    <source>
        <strain evidence="3">T54</strain>
    </source>
</reference>
<dbReference type="Proteomes" id="UP000175989">
    <property type="component" value="Unassembled WGS sequence"/>
</dbReference>
<dbReference type="OrthoDB" id="974562at2"/>
<accession>A0A1E7WKA7</accession>
<proteinExistence type="predicted"/>
<evidence type="ECO:0000256" key="1">
    <source>
        <dbReference type="SAM" id="MobiDB-lite"/>
    </source>
</evidence>
<protein>
    <recommendedName>
        <fullName evidence="4">VWA domain-containing protein</fullName>
    </recommendedName>
</protein>
<feature type="region of interest" description="Disordered" evidence="1">
    <location>
        <begin position="271"/>
        <end position="296"/>
    </location>
</feature>
<organism evidence="2 3">
    <name type="scientific">Duganella phyllosphaerae</name>
    <dbReference type="NCBI Taxonomy" id="762836"/>
    <lineage>
        <taxon>Bacteria</taxon>
        <taxon>Pseudomonadati</taxon>
        <taxon>Pseudomonadota</taxon>
        <taxon>Betaproteobacteria</taxon>
        <taxon>Burkholderiales</taxon>
        <taxon>Oxalobacteraceae</taxon>
        <taxon>Telluria group</taxon>
        <taxon>Duganella</taxon>
    </lineage>
</organism>
<dbReference type="CDD" id="cd00198">
    <property type="entry name" value="vWFA"/>
    <property type="match status" value="1"/>
</dbReference>
<evidence type="ECO:0000313" key="3">
    <source>
        <dbReference type="Proteomes" id="UP000175989"/>
    </source>
</evidence>
<dbReference type="PATRIC" id="fig|762836.4.peg.2853"/>
<keyword evidence="3" id="KW-1185">Reference proteome</keyword>